<proteinExistence type="predicted"/>
<protein>
    <submittedName>
        <fullName evidence="4">Flocculation protein FLO11-like</fullName>
    </submittedName>
</protein>
<evidence type="ECO:0000256" key="1">
    <source>
        <dbReference type="SAM" id="MobiDB-lite"/>
    </source>
</evidence>
<reference evidence="2 3" key="2">
    <citation type="submission" date="2018-11" db="EMBL/GenBank/DDBJ databases">
        <authorList>
            <consortium name="Pathogen Informatics"/>
        </authorList>
    </citation>
    <scope>NUCLEOTIDE SEQUENCE [LARGE SCALE GENOMIC DNA]</scope>
</reference>
<evidence type="ECO:0000313" key="2">
    <source>
        <dbReference type="EMBL" id="VDK55805.1"/>
    </source>
</evidence>
<evidence type="ECO:0000313" key="4">
    <source>
        <dbReference type="WBParaSite" id="ASIM_0001627601-mRNA-1"/>
    </source>
</evidence>
<reference evidence="4" key="1">
    <citation type="submission" date="2017-02" db="UniProtKB">
        <authorList>
            <consortium name="WormBaseParasite"/>
        </authorList>
    </citation>
    <scope>IDENTIFICATION</scope>
</reference>
<dbReference type="AlphaFoldDB" id="A0A0M3K5N5"/>
<dbReference type="WBParaSite" id="ASIM_0001627601-mRNA-1">
    <property type="protein sequence ID" value="ASIM_0001627601-mRNA-1"/>
    <property type="gene ID" value="ASIM_0001627601"/>
</dbReference>
<name>A0A0M3K5N5_ANISI</name>
<accession>A0A0M3K5N5</accession>
<dbReference type="EMBL" id="UYRR01032487">
    <property type="protein sequence ID" value="VDK55805.1"/>
    <property type="molecule type" value="Genomic_DNA"/>
</dbReference>
<feature type="compositionally biased region" description="Polar residues" evidence="1">
    <location>
        <begin position="30"/>
        <end position="43"/>
    </location>
</feature>
<dbReference type="Proteomes" id="UP000267096">
    <property type="component" value="Unassembled WGS sequence"/>
</dbReference>
<dbReference type="OrthoDB" id="5851272at2759"/>
<evidence type="ECO:0000313" key="3">
    <source>
        <dbReference type="Proteomes" id="UP000267096"/>
    </source>
</evidence>
<gene>
    <name evidence="2" type="ORF">ASIM_LOCUS15683</name>
</gene>
<feature type="compositionally biased region" description="Pro residues" evidence="1">
    <location>
        <begin position="16"/>
        <end position="28"/>
    </location>
</feature>
<sequence length="202" mass="21884">MTPRAKEEIVILFTPPSSPSPPPPPPPSSQINGGKATSASASVHSQLSPPIAIDIVIPSIIMSKAPAVNDFASTLTAVVTPISKQLPDVIDKTVPIGPDSSSDVLWVGRHSRSSTESIDSENVDERRRCVSFSESLTPDSIRPRRFSFTEMFFGPNNRFSRRTPTIVEGKVAPQPAKSSEVPRKKSVPCVSFHLILVRCIFL</sequence>
<feature type="region of interest" description="Disordered" evidence="1">
    <location>
        <begin position="13"/>
        <end position="43"/>
    </location>
</feature>
<keyword evidence="3" id="KW-1185">Reference proteome</keyword>
<organism evidence="4">
    <name type="scientific">Anisakis simplex</name>
    <name type="common">Herring worm</name>
    <dbReference type="NCBI Taxonomy" id="6269"/>
    <lineage>
        <taxon>Eukaryota</taxon>
        <taxon>Metazoa</taxon>
        <taxon>Ecdysozoa</taxon>
        <taxon>Nematoda</taxon>
        <taxon>Chromadorea</taxon>
        <taxon>Rhabditida</taxon>
        <taxon>Spirurina</taxon>
        <taxon>Ascaridomorpha</taxon>
        <taxon>Ascaridoidea</taxon>
        <taxon>Anisakidae</taxon>
        <taxon>Anisakis</taxon>
        <taxon>Anisakis simplex complex</taxon>
    </lineage>
</organism>